<protein>
    <recommendedName>
        <fullName evidence="5">Secreted protein</fullName>
    </recommendedName>
</protein>
<name>A0ABD0LFZ4_9CAEN</name>
<sequence length="197" mass="22214">MSAWRVMVVFCARTFLLCHQVNPRALNAAPAAALDELKHAWYCVAEHAVSPVSVTKTRSDKLRIQHLWINIQSPWISAKLQSIFTSQAIPNLHDASQSSSSRCLSRDRAHTARTENYFITRCARASKDSLLYRSRRGKTRSELESRARRLSERCPVTAGTKGDKSTRQRQCHLPDRRRNVASAASTAISDLEKTPRA</sequence>
<comment type="caution">
    <text evidence="3">The sequence shown here is derived from an EMBL/GenBank/DDBJ whole genome shotgun (WGS) entry which is preliminary data.</text>
</comment>
<evidence type="ECO:0000256" key="1">
    <source>
        <dbReference type="SAM" id="MobiDB-lite"/>
    </source>
</evidence>
<dbReference type="Proteomes" id="UP001519460">
    <property type="component" value="Unassembled WGS sequence"/>
</dbReference>
<proteinExistence type="predicted"/>
<feature type="region of interest" description="Disordered" evidence="1">
    <location>
        <begin position="135"/>
        <end position="197"/>
    </location>
</feature>
<reference evidence="3 4" key="1">
    <citation type="journal article" date="2023" name="Sci. Data">
        <title>Genome assembly of the Korean intertidal mud-creeper Batillaria attramentaria.</title>
        <authorList>
            <person name="Patra A.K."/>
            <person name="Ho P.T."/>
            <person name="Jun S."/>
            <person name="Lee S.J."/>
            <person name="Kim Y."/>
            <person name="Won Y.J."/>
        </authorList>
    </citation>
    <scope>NUCLEOTIDE SEQUENCE [LARGE SCALE GENOMIC DNA]</scope>
    <source>
        <strain evidence="3">Wonlab-2016</strain>
    </source>
</reference>
<evidence type="ECO:0000313" key="3">
    <source>
        <dbReference type="EMBL" id="KAK7498365.1"/>
    </source>
</evidence>
<keyword evidence="4" id="KW-1185">Reference proteome</keyword>
<feature type="compositionally biased region" description="Basic and acidic residues" evidence="1">
    <location>
        <begin position="139"/>
        <end position="152"/>
    </location>
</feature>
<feature type="signal peptide" evidence="2">
    <location>
        <begin position="1"/>
        <end position="18"/>
    </location>
</feature>
<organism evidence="3 4">
    <name type="scientific">Batillaria attramentaria</name>
    <dbReference type="NCBI Taxonomy" id="370345"/>
    <lineage>
        <taxon>Eukaryota</taxon>
        <taxon>Metazoa</taxon>
        <taxon>Spiralia</taxon>
        <taxon>Lophotrochozoa</taxon>
        <taxon>Mollusca</taxon>
        <taxon>Gastropoda</taxon>
        <taxon>Caenogastropoda</taxon>
        <taxon>Sorbeoconcha</taxon>
        <taxon>Cerithioidea</taxon>
        <taxon>Batillariidae</taxon>
        <taxon>Batillaria</taxon>
    </lineage>
</organism>
<feature type="chain" id="PRO_5044823291" description="Secreted protein" evidence="2">
    <location>
        <begin position="19"/>
        <end position="197"/>
    </location>
</feature>
<evidence type="ECO:0008006" key="5">
    <source>
        <dbReference type="Google" id="ProtNLM"/>
    </source>
</evidence>
<evidence type="ECO:0000256" key="2">
    <source>
        <dbReference type="SAM" id="SignalP"/>
    </source>
</evidence>
<gene>
    <name evidence="3" type="ORF">BaRGS_00010319</name>
</gene>
<accession>A0ABD0LFZ4</accession>
<evidence type="ECO:0000313" key="4">
    <source>
        <dbReference type="Proteomes" id="UP001519460"/>
    </source>
</evidence>
<keyword evidence="2" id="KW-0732">Signal</keyword>
<dbReference type="AlphaFoldDB" id="A0ABD0LFZ4"/>
<dbReference type="EMBL" id="JACVVK020000051">
    <property type="protein sequence ID" value="KAK7498365.1"/>
    <property type="molecule type" value="Genomic_DNA"/>
</dbReference>
<feature type="compositionally biased region" description="Basic and acidic residues" evidence="1">
    <location>
        <begin position="161"/>
        <end position="178"/>
    </location>
</feature>